<dbReference type="EC" id="2.4.2.10" evidence="2 6"/>
<dbReference type="GO" id="GO:0004590">
    <property type="term" value="F:orotidine-5'-phosphate decarboxylase activity"/>
    <property type="evidence" value="ECO:0007669"/>
    <property type="project" value="TreeGrafter"/>
</dbReference>
<keyword evidence="4 6" id="KW-0808">Transferase</keyword>
<dbReference type="InterPro" id="IPR000836">
    <property type="entry name" value="PRTase_dom"/>
</dbReference>
<evidence type="ECO:0000313" key="9">
    <source>
        <dbReference type="Proteomes" id="UP000078162"/>
    </source>
</evidence>
<feature type="domain" description="Phosphoribosyltransferase" evidence="7">
    <location>
        <begin position="48"/>
        <end position="163"/>
    </location>
</feature>
<keyword evidence="3 6" id="KW-0328">Glycosyltransferase</keyword>
<keyword evidence="9" id="KW-1185">Reference proteome</keyword>
<comment type="pathway">
    <text evidence="1 6">Pyrimidine metabolism; UMP biosynthesis via de novo pathway; UMP from orotate: step 1/2.</text>
</comment>
<dbReference type="Pfam" id="PF00156">
    <property type="entry name" value="Pribosyltran"/>
    <property type="match status" value="1"/>
</dbReference>
<dbReference type="UniPathway" id="UPA00070">
    <property type="reaction ID" value="UER00119"/>
</dbReference>
<gene>
    <name evidence="6" type="primary">pyrE</name>
    <name evidence="8" type="ORF">Cs308_0236</name>
</gene>
<feature type="binding site" evidence="6">
    <location>
        <position position="96"/>
    </location>
    <ligand>
        <name>5-phospho-alpha-D-ribose 1-diphosphate</name>
        <dbReference type="ChEBI" id="CHEBI:58017"/>
        <note>ligand shared between dimeric partners</note>
    </ligand>
</feature>
<comment type="caution">
    <text evidence="6">Lacks conserved residue(s) required for the propagation of feature annotation.</text>
</comment>
<dbReference type="CDD" id="cd06223">
    <property type="entry name" value="PRTases_typeI"/>
    <property type="match status" value="1"/>
</dbReference>
<feature type="binding site" description="in other chain" evidence="6">
    <location>
        <position position="97"/>
    </location>
    <ligand>
        <name>5-phospho-alpha-D-ribose 1-diphosphate</name>
        <dbReference type="ChEBI" id="CHEBI:58017"/>
        <note>ligand shared between dimeric partners</note>
    </ligand>
</feature>
<evidence type="ECO:0000256" key="2">
    <source>
        <dbReference type="ARBA" id="ARBA00011971"/>
    </source>
</evidence>
<feature type="binding site" description="in other chain" evidence="6">
    <location>
        <begin position="124"/>
        <end position="132"/>
    </location>
    <ligand>
        <name>5-phospho-alpha-D-ribose 1-diphosphate</name>
        <dbReference type="ChEBI" id="CHEBI:58017"/>
        <note>ligand shared between dimeric partners</note>
    </ligand>
</feature>
<dbReference type="GO" id="GO:0000287">
    <property type="term" value="F:magnesium ion binding"/>
    <property type="evidence" value="ECO:0007669"/>
    <property type="project" value="UniProtKB-UniRule"/>
</dbReference>
<dbReference type="KEGG" id="csaz:Cs308_0236"/>
<evidence type="ECO:0000256" key="5">
    <source>
        <dbReference type="ARBA" id="ARBA00022975"/>
    </source>
</evidence>
<organism evidence="8 9">
    <name type="scientific">Candidatus Chlamydia sanziniae</name>
    <dbReference type="NCBI Taxonomy" id="1806891"/>
    <lineage>
        <taxon>Bacteria</taxon>
        <taxon>Pseudomonadati</taxon>
        <taxon>Chlamydiota</taxon>
        <taxon>Chlamydiia</taxon>
        <taxon>Chlamydiales</taxon>
        <taxon>Chlamydiaceae</taxon>
        <taxon>Chlamydia/Chlamydophila group</taxon>
        <taxon>Chlamydia</taxon>
    </lineage>
</organism>
<accession>A0A1A9HUM5</accession>
<evidence type="ECO:0000256" key="6">
    <source>
        <dbReference type="HAMAP-Rule" id="MF_01208"/>
    </source>
</evidence>
<dbReference type="PANTHER" id="PTHR19278:SF9">
    <property type="entry name" value="URIDINE 5'-MONOPHOSPHATE SYNTHASE"/>
    <property type="match status" value="1"/>
</dbReference>
<dbReference type="AlphaFoldDB" id="A0A1A9HUM5"/>
<feature type="binding site" evidence="6">
    <location>
        <position position="156"/>
    </location>
    <ligand>
        <name>orotate</name>
        <dbReference type="ChEBI" id="CHEBI:30839"/>
    </ligand>
</feature>
<sequence length="209" mass="23145">MNREEAQLRDNAVVNLYQIGAIKFGKYTLENGEHTPIYVDMRLVISSPEVLQTMATLIWRLHSSFNSSLLCGVPYTALTLATCISLKHNIPMILRRKELQNSKNSDVIKVEGLFTPGQTCLVINDVVSSGKSIIETALALKTHGIVVREAFVFLDRRSEEKRALGDEKIKVSSVFTLSSLATALISSGKLSESDVAIATKILEDFKIEF</sequence>
<feature type="binding site" evidence="6">
    <location>
        <position position="128"/>
    </location>
    <ligand>
        <name>orotate</name>
        <dbReference type="ChEBI" id="CHEBI:30839"/>
    </ligand>
</feature>
<comment type="function">
    <text evidence="6">Catalyzes the transfer of a ribosyl phosphate group from 5-phosphoribose 1-diphosphate to orotate, leading to the formation of orotidine monophosphate (OMP).</text>
</comment>
<dbReference type="SUPFAM" id="SSF53271">
    <property type="entry name" value="PRTase-like"/>
    <property type="match status" value="1"/>
</dbReference>
<dbReference type="InterPro" id="IPR029057">
    <property type="entry name" value="PRTase-like"/>
</dbReference>
<evidence type="ECO:0000256" key="1">
    <source>
        <dbReference type="ARBA" id="ARBA00004889"/>
    </source>
</evidence>
<evidence type="ECO:0000256" key="3">
    <source>
        <dbReference type="ARBA" id="ARBA00022676"/>
    </source>
</evidence>
<dbReference type="STRING" id="1806891.Cs308_0236"/>
<evidence type="ECO:0000313" key="8">
    <source>
        <dbReference type="EMBL" id="ANH78407.1"/>
    </source>
</evidence>
<evidence type="ECO:0000256" key="4">
    <source>
        <dbReference type="ARBA" id="ARBA00022679"/>
    </source>
</evidence>
<proteinExistence type="inferred from homology"/>
<keyword evidence="6" id="KW-0460">Magnesium</keyword>
<reference evidence="8 9" key="1">
    <citation type="submission" date="2016-03" db="EMBL/GenBank/DDBJ databases">
        <title>Culture-independent genomics supports pathogen discovery for uncultivable bacteria within the genus Chlamydia.</title>
        <authorList>
            <person name="Taylor-Brown A."/>
            <person name="Bachmann N.L."/>
            <person name="Borel N."/>
            <person name="Polkinghorne A."/>
        </authorList>
    </citation>
    <scope>NUCLEOTIDE SEQUENCE [LARGE SCALE GENOMIC DNA]</scope>
    <source>
        <strain evidence="8 9">2742-308</strain>
    </source>
</reference>
<dbReference type="HAMAP" id="MF_01208">
    <property type="entry name" value="PyrE"/>
    <property type="match status" value="1"/>
</dbReference>
<dbReference type="PANTHER" id="PTHR19278">
    <property type="entry name" value="OROTATE PHOSPHORIBOSYLTRANSFERASE"/>
    <property type="match status" value="1"/>
</dbReference>
<dbReference type="GO" id="GO:0044205">
    <property type="term" value="P:'de novo' UMP biosynthetic process"/>
    <property type="evidence" value="ECO:0007669"/>
    <property type="project" value="UniProtKB-UniRule"/>
</dbReference>
<dbReference type="Gene3D" id="3.40.50.2020">
    <property type="match status" value="1"/>
</dbReference>
<comment type="similarity">
    <text evidence="6">Belongs to the purine/pyrimidine phosphoribosyltransferase family. PyrE subfamily.</text>
</comment>
<keyword evidence="5 6" id="KW-0665">Pyrimidine biosynthesis</keyword>
<dbReference type="Proteomes" id="UP000078162">
    <property type="component" value="Chromosome"/>
</dbReference>
<dbReference type="GO" id="GO:0019856">
    <property type="term" value="P:pyrimidine nucleobase biosynthetic process"/>
    <property type="evidence" value="ECO:0007669"/>
    <property type="project" value="TreeGrafter"/>
</dbReference>
<evidence type="ECO:0000259" key="7">
    <source>
        <dbReference type="Pfam" id="PF00156"/>
    </source>
</evidence>
<dbReference type="PATRIC" id="fig|1806891.3.peg.228"/>
<dbReference type="InterPro" id="IPR023031">
    <property type="entry name" value="OPRT"/>
</dbReference>
<dbReference type="EMBL" id="CP014639">
    <property type="protein sequence ID" value="ANH78407.1"/>
    <property type="molecule type" value="Genomic_DNA"/>
</dbReference>
<comment type="cofactor">
    <cofactor evidence="6">
        <name>Mg(2+)</name>
        <dbReference type="ChEBI" id="CHEBI:18420"/>
    </cofactor>
</comment>
<dbReference type="GO" id="GO:0004588">
    <property type="term" value="F:orotate phosphoribosyltransferase activity"/>
    <property type="evidence" value="ECO:0007669"/>
    <property type="project" value="UniProtKB-UniRule"/>
</dbReference>
<comment type="subunit">
    <text evidence="6">Homodimer.</text>
</comment>
<dbReference type="NCBIfam" id="NF010382">
    <property type="entry name" value="PRK13809.1"/>
    <property type="match status" value="1"/>
</dbReference>
<name>A0A1A9HUM5_9CHLA</name>
<comment type="catalytic activity">
    <reaction evidence="6">
        <text>orotidine 5'-phosphate + diphosphate = orotate + 5-phospho-alpha-D-ribose 1-diphosphate</text>
        <dbReference type="Rhea" id="RHEA:10380"/>
        <dbReference type="ChEBI" id="CHEBI:30839"/>
        <dbReference type="ChEBI" id="CHEBI:33019"/>
        <dbReference type="ChEBI" id="CHEBI:57538"/>
        <dbReference type="ChEBI" id="CHEBI:58017"/>
        <dbReference type="EC" id="2.4.2.10"/>
    </reaction>
</comment>
<protein>
    <recommendedName>
        <fullName evidence="2 6">Orotate phosphoribosyltransferase</fullName>
        <shortName evidence="6">OPRT</shortName>
        <shortName evidence="6">OPRTase</shortName>
        <ecNumber evidence="2 6">2.4.2.10</ecNumber>
    </recommendedName>
</protein>